<evidence type="ECO:0000313" key="2">
    <source>
        <dbReference type="EMBL" id="KAG2617246.1"/>
    </source>
</evidence>
<keyword evidence="3" id="KW-1185">Reference proteome</keyword>
<organism evidence="2 3">
    <name type="scientific">Panicum virgatum</name>
    <name type="common">Blackwell switchgrass</name>
    <dbReference type="NCBI Taxonomy" id="38727"/>
    <lineage>
        <taxon>Eukaryota</taxon>
        <taxon>Viridiplantae</taxon>
        <taxon>Streptophyta</taxon>
        <taxon>Embryophyta</taxon>
        <taxon>Tracheophyta</taxon>
        <taxon>Spermatophyta</taxon>
        <taxon>Magnoliopsida</taxon>
        <taxon>Liliopsida</taxon>
        <taxon>Poales</taxon>
        <taxon>Poaceae</taxon>
        <taxon>PACMAD clade</taxon>
        <taxon>Panicoideae</taxon>
        <taxon>Panicodae</taxon>
        <taxon>Paniceae</taxon>
        <taxon>Panicinae</taxon>
        <taxon>Panicum</taxon>
        <taxon>Panicum sect. Hiantes</taxon>
    </lineage>
</organism>
<dbReference type="EMBL" id="CM029042">
    <property type="protein sequence ID" value="KAG2617246.1"/>
    <property type="molecule type" value="Genomic_DNA"/>
</dbReference>
<accession>A0A8T0U889</accession>
<dbReference type="Proteomes" id="UP000823388">
    <property type="component" value="Chromosome 3N"/>
</dbReference>
<comment type="caution">
    <text evidence="2">The sequence shown here is derived from an EMBL/GenBank/DDBJ whole genome shotgun (WGS) entry which is preliminary data.</text>
</comment>
<sequence length="132" mass="14701">MLSCSHAGYSPSDRTSVGVGDRLPARLFPSSGQVSTQPNPNHHEHEYGESKNRHRQPGGMNSQSSPVVLLHLRRLDHFLKRQGLHSIAHTYDRLPARRPSPPLPSPPSCFDFFRQVSFCQLDAIVASPLPSR</sequence>
<evidence type="ECO:0000313" key="3">
    <source>
        <dbReference type="Proteomes" id="UP000823388"/>
    </source>
</evidence>
<feature type="compositionally biased region" description="Polar residues" evidence="1">
    <location>
        <begin position="30"/>
        <end position="40"/>
    </location>
</feature>
<evidence type="ECO:0000256" key="1">
    <source>
        <dbReference type="SAM" id="MobiDB-lite"/>
    </source>
</evidence>
<name>A0A8T0U889_PANVG</name>
<feature type="compositionally biased region" description="Basic and acidic residues" evidence="1">
    <location>
        <begin position="41"/>
        <end position="51"/>
    </location>
</feature>
<gene>
    <name evidence="2" type="ORF">PVAP13_3NG179396</name>
</gene>
<dbReference type="AlphaFoldDB" id="A0A8T0U889"/>
<protein>
    <submittedName>
        <fullName evidence="2">Uncharacterized protein</fullName>
    </submittedName>
</protein>
<reference evidence="2" key="1">
    <citation type="submission" date="2020-05" db="EMBL/GenBank/DDBJ databases">
        <title>WGS assembly of Panicum virgatum.</title>
        <authorList>
            <person name="Lovell J.T."/>
            <person name="Jenkins J."/>
            <person name="Shu S."/>
            <person name="Juenger T.E."/>
            <person name="Schmutz J."/>
        </authorList>
    </citation>
    <scope>NUCLEOTIDE SEQUENCE</scope>
    <source>
        <strain evidence="2">AP13</strain>
    </source>
</reference>
<proteinExistence type="predicted"/>
<feature type="region of interest" description="Disordered" evidence="1">
    <location>
        <begin position="1"/>
        <end position="65"/>
    </location>
</feature>